<keyword evidence="2" id="KW-1185">Reference proteome</keyword>
<dbReference type="PANTHER" id="PTHR46638">
    <property type="entry name" value="CORRINOID ADENOSYLTRANSFERASE"/>
    <property type="match status" value="1"/>
</dbReference>
<keyword evidence="1" id="KW-0808">Transferase</keyword>
<dbReference type="PANTHER" id="PTHR46638:SF1">
    <property type="entry name" value="CORRINOID ADENOSYLTRANSFERASE"/>
    <property type="match status" value="1"/>
</dbReference>
<evidence type="ECO:0000313" key="2">
    <source>
        <dbReference type="Proteomes" id="UP000543642"/>
    </source>
</evidence>
<dbReference type="SUPFAM" id="SSF52540">
    <property type="entry name" value="P-loop containing nucleoside triphosphate hydrolases"/>
    <property type="match status" value="1"/>
</dbReference>
<dbReference type="EMBL" id="JACHFW010000016">
    <property type="protein sequence ID" value="MBB5265928.1"/>
    <property type="molecule type" value="Genomic_DNA"/>
</dbReference>
<dbReference type="Pfam" id="PF02572">
    <property type="entry name" value="CobA_CobO_BtuR"/>
    <property type="match status" value="1"/>
</dbReference>
<sequence>MNKGCVHIYYGNGKGKTTCGVGLCVRAAGAGWKVLVYQFLKDSTSSERKILKQLPQVTLLEGMEKVKFTFNMTPEELDQARIYYTQAFKKIVKMTCEGGYQMVFLDELLHMIRLELIEEKLVTDFLERRPDGVEVIMTGYDPSPRLLEMADYVSKITKEKHPFDSKLPARRGIEF</sequence>
<comment type="caution">
    <text evidence="1">The sequence shown here is derived from an EMBL/GenBank/DDBJ whole genome shotgun (WGS) entry which is preliminary data.</text>
</comment>
<protein>
    <submittedName>
        <fullName evidence="1">Cob(I)alamin adenosyltransferase</fullName>
        <ecNumber evidence="1">2.5.1.17</ecNumber>
    </submittedName>
</protein>
<dbReference type="RefSeq" id="WP_183776116.1">
    <property type="nucleotide sequence ID" value="NZ_JACHFW010000016.1"/>
</dbReference>
<dbReference type="EC" id="2.5.1.17" evidence="1"/>
<dbReference type="AlphaFoldDB" id="A0A7W8M641"/>
<dbReference type="InterPro" id="IPR003724">
    <property type="entry name" value="CblAdoTrfase_CobA"/>
</dbReference>
<proteinExistence type="predicted"/>
<dbReference type="GO" id="GO:0008817">
    <property type="term" value="F:corrinoid adenosyltransferase activity"/>
    <property type="evidence" value="ECO:0007669"/>
    <property type="project" value="UniProtKB-EC"/>
</dbReference>
<dbReference type="PIRSF" id="PIRSF015617">
    <property type="entry name" value="Adensltrnsf_CobA"/>
    <property type="match status" value="1"/>
</dbReference>
<dbReference type="Proteomes" id="UP000543642">
    <property type="component" value="Unassembled WGS sequence"/>
</dbReference>
<dbReference type="InterPro" id="IPR027417">
    <property type="entry name" value="P-loop_NTPase"/>
</dbReference>
<dbReference type="GO" id="GO:0005524">
    <property type="term" value="F:ATP binding"/>
    <property type="evidence" value="ECO:0007669"/>
    <property type="project" value="InterPro"/>
</dbReference>
<dbReference type="Gene3D" id="3.40.50.300">
    <property type="entry name" value="P-loop containing nucleotide triphosphate hydrolases"/>
    <property type="match status" value="1"/>
</dbReference>
<gene>
    <name evidence="1" type="ORF">HNP82_003079</name>
</gene>
<evidence type="ECO:0000313" key="1">
    <source>
        <dbReference type="EMBL" id="MBB5265928.1"/>
    </source>
</evidence>
<organism evidence="1 2">
    <name type="scientific">Catenibacillus scindens</name>
    <dbReference type="NCBI Taxonomy" id="673271"/>
    <lineage>
        <taxon>Bacteria</taxon>
        <taxon>Bacillati</taxon>
        <taxon>Bacillota</taxon>
        <taxon>Clostridia</taxon>
        <taxon>Lachnospirales</taxon>
        <taxon>Lachnospiraceae</taxon>
        <taxon>Catenibacillus</taxon>
    </lineage>
</organism>
<name>A0A7W8M641_9FIRM</name>
<reference evidence="1 2" key="1">
    <citation type="submission" date="2020-08" db="EMBL/GenBank/DDBJ databases">
        <title>Genomic Encyclopedia of Type Strains, Phase IV (KMG-IV): sequencing the most valuable type-strain genomes for metagenomic binning, comparative biology and taxonomic classification.</title>
        <authorList>
            <person name="Goeker M."/>
        </authorList>
    </citation>
    <scope>NUCLEOTIDE SEQUENCE [LARGE SCALE GENOMIC DNA]</scope>
    <source>
        <strain evidence="1 2">DSM 106146</strain>
    </source>
</reference>
<dbReference type="GO" id="GO:0009236">
    <property type="term" value="P:cobalamin biosynthetic process"/>
    <property type="evidence" value="ECO:0007669"/>
    <property type="project" value="InterPro"/>
</dbReference>
<accession>A0A7W8M641</accession>